<dbReference type="AlphaFoldDB" id="D8M534"/>
<dbReference type="RefSeq" id="XP_012897233.1">
    <property type="nucleotide sequence ID" value="XM_013041779.1"/>
</dbReference>
<dbReference type="EMBL" id="FN668656">
    <property type="protein sequence ID" value="CBK23185.2"/>
    <property type="molecule type" value="Genomic_DNA"/>
</dbReference>
<organism evidence="6">
    <name type="scientific">Blastocystis hominis</name>
    <dbReference type="NCBI Taxonomy" id="12968"/>
    <lineage>
        <taxon>Eukaryota</taxon>
        <taxon>Sar</taxon>
        <taxon>Stramenopiles</taxon>
        <taxon>Bigyra</taxon>
        <taxon>Opalozoa</taxon>
        <taxon>Opalinata</taxon>
        <taxon>Blastocystidae</taxon>
        <taxon>Blastocystis</taxon>
    </lineage>
</organism>
<evidence type="ECO:0000256" key="3">
    <source>
        <dbReference type="ARBA" id="ARBA00023211"/>
    </source>
</evidence>
<gene>
    <name evidence="6" type="ORF">GSBLH_T00003106001</name>
</gene>
<evidence type="ECO:0000256" key="4">
    <source>
        <dbReference type="RuleBase" id="RU004273"/>
    </source>
</evidence>
<feature type="domain" description="Serine/threonine specific protein phosphatases" evidence="5">
    <location>
        <begin position="66"/>
        <end position="71"/>
    </location>
</feature>
<dbReference type="InterPro" id="IPR029052">
    <property type="entry name" value="Metallo-depent_PP-like"/>
</dbReference>
<protein>
    <recommendedName>
        <fullName evidence="4">Serine/threonine-protein phosphatase</fullName>
        <ecNumber evidence="4">3.1.3.16</ecNumber>
    </recommendedName>
</protein>
<comment type="catalytic activity">
    <reaction evidence="4">
        <text>O-phospho-L-threonyl-[protein] + H2O = L-threonyl-[protein] + phosphate</text>
        <dbReference type="Rhea" id="RHEA:47004"/>
        <dbReference type="Rhea" id="RHEA-COMP:11060"/>
        <dbReference type="Rhea" id="RHEA-COMP:11605"/>
        <dbReference type="ChEBI" id="CHEBI:15377"/>
        <dbReference type="ChEBI" id="CHEBI:30013"/>
        <dbReference type="ChEBI" id="CHEBI:43474"/>
        <dbReference type="ChEBI" id="CHEBI:61977"/>
        <dbReference type="EC" id="3.1.3.16"/>
    </reaction>
</comment>
<keyword evidence="7" id="KW-1185">Reference proteome</keyword>
<keyword evidence="2 4" id="KW-0378">Hydrolase</keyword>
<dbReference type="SUPFAM" id="SSF56300">
    <property type="entry name" value="Metallo-dependent phosphatases"/>
    <property type="match status" value="1"/>
</dbReference>
<proteinExistence type="inferred from homology"/>
<evidence type="ECO:0000313" key="7">
    <source>
        <dbReference type="Proteomes" id="UP000008312"/>
    </source>
</evidence>
<keyword evidence="3" id="KW-0464">Manganese</keyword>
<dbReference type="OMA" id="RYPERIF"/>
<evidence type="ECO:0000256" key="2">
    <source>
        <dbReference type="ARBA" id="ARBA00022801"/>
    </source>
</evidence>
<dbReference type="InterPro" id="IPR004843">
    <property type="entry name" value="Calcineurin-like_PHP"/>
</dbReference>
<dbReference type="EC" id="3.1.3.16" evidence="4"/>
<dbReference type="PROSITE" id="PS00125">
    <property type="entry name" value="SER_THR_PHOSPHATASE"/>
    <property type="match status" value="1"/>
</dbReference>
<sequence>MPCTICGDIHGQFTDLIELFRVNGIVPSVNYVFLGDYVDRGYYSVIETIVLLFSLKIRYPERIFLLRGNHESRFLSHSFGFYQQCMRYYNDESVWNDFMATCDCLPLCAIINDKIFAVHAGISPSLHHIDEINSLNRFQEIPLISFLPATAFFLDSSRRSFLRLGWNPSSRGISQTYGQDVSEQFLLDNQLKCIVRGHELVMEGYKQLHKNKVVTVFSAPNYCYYVGNKGAYAEADELGYLSL</sequence>
<dbReference type="Gene3D" id="3.60.21.10">
    <property type="match status" value="1"/>
</dbReference>
<dbReference type="Proteomes" id="UP000008312">
    <property type="component" value="Unassembled WGS sequence"/>
</dbReference>
<accession>D8M534</accession>
<dbReference type="OrthoDB" id="195113at2759"/>
<dbReference type="PRINTS" id="PR00114">
    <property type="entry name" value="STPHPHTASE"/>
</dbReference>
<reference evidence="6" key="1">
    <citation type="submission" date="2010-02" db="EMBL/GenBank/DDBJ databases">
        <title>Sequencing and annotation of the Blastocystis hominis genome.</title>
        <authorList>
            <person name="Wincker P."/>
        </authorList>
    </citation>
    <scope>NUCLEOTIDE SEQUENCE</scope>
    <source>
        <strain evidence="6">Singapore isolate B</strain>
    </source>
</reference>
<dbReference type="GO" id="GO:0046872">
    <property type="term" value="F:metal ion binding"/>
    <property type="evidence" value="ECO:0007669"/>
    <property type="project" value="UniProtKB-KW"/>
</dbReference>
<dbReference type="InterPro" id="IPR006186">
    <property type="entry name" value="Ser/Thr-sp_prot-phosphatase"/>
</dbReference>
<evidence type="ECO:0000259" key="5">
    <source>
        <dbReference type="PROSITE" id="PS00125"/>
    </source>
</evidence>
<dbReference type="Pfam" id="PF00149">
    <property type="entry name" value="Metallophos"/>
    <property type="match status" value="1"/>
</dbReference>
<dbReference type="GO" id="GO:0004722">
    <property type="term" value="F:protein serine/threonine phosphatase activity"/>
    <property type="evidence" value="ECO:0007669"/>
    <property type="project" value="UniProtKB-EC"/>
</dbReference>
<dbReference type="InterPro" id="IPR047129">
    <property type="entry name" value="PPA2-like"/>
</dbReference>
<keyword evidence="1" id="KW-0479">Metal-binding</keyword>
<evidence type="ECO:0000313" key="6">
    <source>
        <dbReference type="EMBL" id="CBK23185.2"/>
    </source>
</evidence>
<dbReference type="InParanoid" id="D8M534"/>
<dbReference type="GeneID" id="24920224"/>
<name>D8M534_BLAHO</name>
<comment type="similarity">
    <text evidence="4">Belongs to the PPP phosphatase family.</text>
</comment>
<dbReference type="PANTHER" id="PTHR45619">
    <property type="entry name" value="SERINE/THREONINE-PROTEIN PHOSPHATASE PP2A-RELATED"/>
    <property type="match status" value="1"/>
</dbReference>
<evidence type="ECO:0000256" key="1">
    <source>
        <dbReference type="ARBA" id="ARBA00022723"/>
    </source>
</evidence>
<dbReference type="SMART" id="SM00156">
    <property type="entry name" value="PP2Ac"/>
    <property type="match status" value="1"/>
</dbReference>